<dbReference type="EMBL" id="QWLB01000002">
    <property type="protein sequence ID" value="RIH93837.1"/>
    <property type="molecule type" value="Genomic_DNA"/>
</dbReference>
<keyword evidence="2 3" id="KW-0560">Oxidoreductase</keyword>
<dbReference type="Proteomes" id="UP000266178">
    <property type="component" value="Unassembled WGS sequence"/>
</dbReference>
<evidence type="ECO:0000256" key="2">
    <source>
        <dbReference type="ARBA" id="ARBA00023002"/>
    </source>
</evidence>
<dbReference type="GO" id="GO:0005975">
    <property type="term" value="P:carbohydrate metabolic process"/>
    <property type="evidence" value="ECO:0007669"/>
    <property type="project" value="UniProtKB-ARBA"/>
</dbReference>
<gene>
    <name evidence="3" type="primary">bacC_2</name>
    <name evidence="3" type="ORF">Mgrana_00186</name>
</gene>
<proteinExistence type="inferred from homology"/>
<dbReference type="NCBIfam" id="NF005559">
    <property type="entry name" value="PRK07231.1"/>
    <property type="match status" value="1"/>
</dbReference>
<dbReference type="PRINTS" id="PR00080">
    <property type="entry name" value="SDRFAMILY"/>
</dbReference>
<evidence type="ECO:0000256" key="1">
    <source>
        <dbReference type="ARBA" id="ARBA00006484"/>
    </source>
</evidence>
<dbReference type="InterPro" id="IPR002347">
    <property type="entry name" value="SDR_fam"/>
</dbReference>
<dbReference type="InterPro" id="IPR036291">
    <property type="entry name" value="NAD(P)-bd_dom_sf"/>
</dbReference>
<evidence type="ECO:0000313" key="4">
    <source>
        <dbReference type="Proteomes" id="UP000266178"/>
    </source>
</evidence>
<organism evidence="3 4">
    <name type="scientific">Meiothermus granaticius NBRC 107808</name>
    <dbReference type="NCBI Taxonomy" id="1227551"/>
    <lineage>
        <taxon>Bacteria</taxon>
        <taxon>Thermotogati</taxon>
        <taxon>Deinococcota</taxon>
        <taxon>Deinococci</taxon>
        <taxon>Thermales</taxon>
        <taxon>Thermaceae</taxon>
        <taxon>Meiothermus</taxon>
    </lineage>
</organism>
<evidence type="ECO:0000313" key="3">
    <source>
        <dbReference type="EMBL" id="RIH93837.1"/>
    </source>
</evidence>
<name>A0A399FB39_9DEIN</name>
<comment type="similarity">
    <text evidence="1">Belongs to the short-chain dehydrogenases/reductases (SDR) family.</text>
</comment>
<dbReference type="FunFam" id="3.40.50.720:FF:000240">
    <property type="entry name" value="SDR family oxidoreductase"/>
    <property type="match status" value="1"/>
</dbReference>
<dbReference type="GO" id="GO:0016616">
    <property type="term" value="F:oxidoreductase activity, acting on the CH-OH group of donors, NAD or NADP as acceptor"/>
    <property type="evidence" value="ECO:0007669"/>
    <property type="project" value="UniProtKB-ARBA"/>
</dbReference>
<dbReference type="Gene3D" id="3.40.50.720">
    <property type="entry name" value="NAD(P)-binding Rossmann-like Domain"/>
    <property type="match status" value="1"/>
</dbReference>
<dbReference type="OrthoDB" id="9803333at2"/>
<dbReference type="Pfam" id="PF13561">
    <property type="entry name" value="adh_short_C2"/>
    <property type="match status" value="1"/>
</dbReference>
<protein>
    <submittedName>
        <fullName evidence="3">Dihydroanticapsin 7-dehydrogenase</fullName>
        <ecNumber evidence="3">1.1.1.385</ecNumber>
    </submittedName>
</protein>
<dbReference type="PROSITE" id="PS00061">
    <property type="entry name" value="ADH_SHORT"/>
    <property type="match status" value="1"/>
</dbReference>
<dbReference type="PRINTS" id="PR00081">
    <property type="entry name" value="GDHRDH"/>
</dbReference>
<dbReference type="AlphaFoldDB" id="A0A399FB39"/>
<dbReference type="PANTHER" id="PTHR42760">
    <property type="entry name" value="SHORT-CHAIN DEHYDROGENASES/REDUCTASES FAMILY MEMBER"/>
    <property type="match status" value="1"/>
</dbReference>
<accession>A0A399FB39</accession>
<comment type="caution">
    <text evidence="3">The sequence shown here is derived from an EMBL/GenBank/DDBJ whole genome shotgun (WGS) entry which is preliminary data.</text>
</comment>
<dbReference type="SUPFAM" id="SSF51735">
    <property type="entry name" value="NAD(P)-binding Rossmann-fold domains"/>
    <property type="match status" value="1"/>
</dbReference>
<dbReference type="InterPro" id="IPR020904">
    <property type="entry name" value="Sc_DH/Rdtase_CS"/>
</dbReference>
<reference evidence="3 4" key="1">
    <citation type="submission" date="2018-08" db="EMBL/GenBank/DDBJ databases">
        <title>Meiothermus granaticius genome AF-68 sequencing project.</title>
        <authorList>
            <person name="Da Costa M.S."/>
            <person name="Albuquerque L."/>
            <person name="Raposo P."/>
            <person name="Froufe H.J.C."/>
            <person name="Barroso C.S."/>
            <person name="Egas C."/>
        </authorList>
    </citation>
    <scope>NUCLEOTIDE SEQUENCE [LARGE SCALE GENOMIC DNA]</scope>
    <source>
        <strain evidence="3 4">AF-68</strain>
    </source>
</reference>
<keyword evidence="4" id="KW-1185">Reference proteome</keyword>
<dbReference type="PANTHER" id="PTHR42760:SF115">
    <property type="entry name" value="3-OXOACYL-[ACYL-CARRIER-PROTEIN] REDUCTASE FABG"/>
    <property type="match status" value="1"/>
</dbReference>
<dbReference type="EC" id="1.1.1.385" evidence="3"/>
<sequence length="250" mass="26603">MSKIFSLEHRIAIVTGASRGIGWEIAKALHQAGAHIVVADIDAEAGPNSAAELEGDFVLTDVTDSASVRSLVEGVVANHGRIDILVNNAGVVRNLPSEETSDEDWSFVLKVNLDGVFWCCREVGKVMLQQGKGSIINIASMSGVISNHPQPQSAYNVSKAGVIMLTKSLAGEWAGRGVRVNAISPGYIATPMTKRGLETPEWREVWLSNTPMGRLGEPAEIGPLAVFLASDASSYMTGSNVLIDGGYTVW</sequence>
<dbReference type="RefSeq" id="WP_119355725.1">
    <property type="nucleotide sequence ID" value="NZ_BJXM01000004.1"/>
</dbReference>